<dbReference type="PROSITE" id="PS01124">
    <property type="entry name" value="HTH_ARAC_FAMILY_2"/>
    <property type="match status" value="1"/>
</dbReference>
<feature type="domain" description="HTH araC/xylS-type" evidence="5">
    <location>
        <begin position="259"/>
        <end position="363"/>
    </location>
</feature>
<dbReference type="GO" id="GO:0043565">
    <property type="term" value="F:sequence-specific DNA binding"/>
    <property type="evidence" value="ECO:0007669"/>
    <property type="project" value="InterPro"/>
</dbReference>
<reference evidence="7" key="1">
    <citation type="submission" date="2017-09" db="EMBL/GenBank/DDBJ databases">
        <authorList>
            <person name="Varghese N."/>
            <person name="Submissions S."/>
        </authorList>
    </citation>
    <scope>NUCLEOTIDE SEQUENCE [LARGE SCALE GENOMIC DNA]</scope>
    <source>
        <strain evidence="7">DSM 25885</strain>
    </source>
</reference>
<dbReference type="InterPro" id="IPR018060">
    <property type="entry name" value="HTH_AraC"/>
</dbReference>
<evidence type="ECO:0000256" key="3">
    <source>
        <dbReference type="ARBA" id="ARBA00023163"/>
    </source>
</evidence>
<evidence type="ECO:0000256" key="1">
    <source>
        <dbReference type="ARBA" id="ARBA00023015"/>
    </source>
</evidence>
<dbReference type="Pfam" id="PF12833">
    <property type="entry name" value="HTH_18"/>
    <property type="match status" value="1"/>
</dbReference>
<keyword evidence="4" id="KW-1133">Transmembrane helix</keyword>
<evidence type="ECO:0000313" key="7">
    <source>
        <dbReference type="Proteomes" id="UP000219048"/>
    </source>
</evidence>
<sequence length="365" mass="43086">MLSFDWSSLLIFSGVFNTVVAIIVLVAKRNLNKPKTSIWIILFLVSVGLILFERILRFSGLETNYPELLFATSPLFFFILPLLYIFQNRLNNKKTNWLYHFIIPILIFFMLLPTIRMDSVDKLAMYNREGINDPVWIVLIYFLFATFYAMKTFMVNRQHKVNLLSTLSNNDVELQLFSNKLIYFSSILIIVIPISLSIQYFSFETLIIDKLLFIIFSLIPHFVLFSMLKMRTFSITNELKIQPKQISGINLEKLEVLKSELTTFMVNNQPYLNQYLNLQTLANLISWNRSNLSMVINKGFGKNFYDYINEYRLEVVMEKLKDGAHKEYSLDYIVCESGFKNYVSFYRIFKRIEKKSPQEYLNQLK</sequence>
<dbReference type="SUPFAM" id="SSF46689">
    <property type="entry name" value="Homeodomain-like"/>
    <property type="match status" value="1"/>
</dbReference>
<evidence type="ECO:0000259" key="5">
    <source>
        <dbReference type="PROSITE" id="PS01124"/>
    </source>
</evidence>
<keyword evidence="2" id="KW-0238">DNA-binding</keyword>
<feature type="transmembrane region" description="Helical" evidence="4">
    <location>
        <begin position="68"/>
        <end position="86"/>
    </location>
</feature>
<dbReference type="PANTHER" id="PTHR43280:SF27">
    <property type="entry name" value="TRANSCRIPTIONAL REGULATOR MTLR"/>
    <property type="match status" value="1"/>
</dbReference>
<dbReference type="OrthoDB" id="9779074at2"/>
<evidence type="ECO:0000256" key="4">
    <source>
        <dbReference type="SAM" id="Phobius"/>
    </source>
</evidence>
<keyword evidence="7" id="KW-1185">Reference proteome</keyword>
<protein>
    <submittedName>
        <fullName evidence="6">Helix-turn-helix domain-containing protein</fullName>
    </submittedName>
</protein>
<dbReference type="AlphaFoldDB" id="A0A285MRZ4"/>
<organism evidence="6 7">
    <name type="scientific">Flagellimonas pacifica</name>
    <dbReference type="NCBI Taxonomy" id="1247520"/>
    <lineage>
        <taxon>Bacteria</taxon>
        <taxon>Pseudomonadati</taxon>
        <taxon>Bacteroidota</taxon>
        <taxon>Flavobacteriia</taxon>
        <taxon>Flavobacteriales</taxon>
        <taxon>Flavobacteriaceae</taxon>
        <taxon>Flagellimonas</taxon>
    </lineage>
</organism>
<dbReference type="PANTHER" id="PTHR43280">
    <property type="entry name" value="ARAC-FAMILY TRANSCRIPTIONAL REGULATOR"/>
    <property type="match status" value="1"/>
</dbReference>
<dbReference type="SMART" id="SM00342">
    <property type="entry name" value="HTH_ARAC"/>
    <property type="match status" value="1"/>
</dbReference>
<feature type="transmembrane region" description="Helical" evidence="4">
    <location>
        <begin position="181"/>
        <end position="201"/>
    </location>
</feature>
<feature type="transmembrane region" description="Helical" evidence="4">
    <location>
        <begin position="207"/>
        <end position="228"/>
    </location>
</feature>
<accession>A0A285MRZ4</accession>
<feature type="transmembrane region" description="Helical" evidence="4">
    <location>
        <begin position="135"/>
        <end position="154"/>
    </location>
</feature>
<evidence type="ECO:0000256" key="2">
    <source>
        <dbReference type="ARBA" id="ARBA00023125"/>
    </source>
</evidence>
<proteinExistence type="predicted"/>
<dbReference type="Proteomes" id="UP000219048">
    <property type="component" value="Unassembled WGS sequence"/>
</dbReference>
<dbReference type="EMBL" id="OBEH01000002">
    <property type="protein sequence ID" value="SNY99935.1"/>
    <property type="molecule type" value="Genomic_DNA"/>
</dbReference>
<dbReference type="GO" id="GO:0003700">
    <property type="term" value="F:DNA-binding transcription factor activity"/>
    <property type="evidence" value="ECO:0007669"/>
    <property type="project" value="InterPro"/>
</dbReference>
<keyword evidence="4" id="KW-0812">Transmembrane</keyword>
<feature type="transmembrane region" description="Helical" evidence="4">
    <location>
        <begin position="6"/>
        <end position="26"/>
    </location>
</feature>
<gene>
    <name evidence="6" type="ORF">SAMN06265377_1750</name>
</gene>
<feature type="transmembrane region" description="Helical" evidence="4">
    <location>
        <begin position="98"/>
        <end position="115"/>
    </location>
</feature>
<evidence type="ECO:0000313" key="6">
    <source>
        <dbReference type="EMBL" id="SNY99935.1"/>
    </source>
</evidence>
<keyword evidence="4" id="KW-0472">Membrane</keyword>
<keyword evidence="1" id="KW-0805">Transcription regulation</keyword>
<dbReference type="InterPro" id="IPR009057">
    <property type="entry name" value="Homeodomain-like_sf"/>
</dbReference>
<dbReference type="Gene3D" id="1.10.10.60">
    <property type="entry name" value="Homeodomain-like"/>
    <property type="match status" value="2"/>
</dbReference>
<keyword evidence="3" id="KW-0804">Transcription</keyword>
<feature type="transmembrane region" description="Helical" evidence="4">
    <location>
        <begin position="38"/>
        <end position="56"/>
    </location>
</feature>
<name>A0A285MRZ4_9FLAO</name>